<organism evidence="4 5">
    <name type="scientific">Rhizodiscina lignyota</name>
    <dbReference type="NCBI Taxonomy" id="1504668"/>
    <lineage>
        <taxon>Eukaryota</taxon>
        <taxon>Fungi</taxon>
        <taxon>Dikarya</taxon>
        <taxon>Ascomycota</taxon>
        <taxon>Pezizomycotina</taxon>
        <taxon>Dothideomycetes</taxon>
        <taxon>Pleosporomycetidae</taxon>
        <taxon>Aulographales</taxon>
        <taxon>Rhizodiscinaceae</taxon>
        <taxon>Rhizodiscina</taxon>
    </lineage>
</organism>
<dbReference type="AlphaFoldDB" id="A0A9P4M9D6"/>
<evidence type="ECO:0000256" key="1">
    <source>
        <dbReference type="SAM" id="MobiDB-lite"/>
    </source>
</evidence>
<dbReference type="PROSITE" id="PS51782">
    <property type="entry name" value="LYSM"/>
    <property type="match status" value="1"/>
</dbReference>
<feature type="domain" description="LysM" evidence="3">
    <location>
        <begin position="135"/>
        <end position="179"/>
    </location>
</feature>
<evidence type="ECO:0000259" key="3">
    <source>
        <dbReference type="PROSITE" id="PS51782"/>
    </source>
</evidence>
<dbReference type="OrthoDB" id="2107166at2759"/>
<evidence type="ECO:0000313" key="4">
    <source>
        <dbReference type="EMBL" id="KAF2099252.1"/>
    </source>
</evidence>
<keyword evidence="2" id="KW-0812">Transmembrane</keyword>
<gene>
    <name evidence="4" type="ORF">NA57DRAFT_74756</name>
</gene>
<keyword evidence="2" id="KW-0472">Membrane</keyword>
<dbReference type="Proteomes" id="UP000799772">
    <property type="component" value="Unassembled WGS sequence"/>
</dbReference>
<dbReference type="SMART" id="SM00257">
    <property type="entry name" value="LysM"/>
    <property type="match status" value="1"/>
</dbReference>
<keyword evidence="5" id="KW-1185">Reference proteome</keyword>
<reference evidence="4" key="1">
    <citation type="journal article" date="2020" name="Stud. Mycol.">
        <title>101 Dothideomycetes genomes: a test case for predicting lifestyles and emergence of pathogens.</title>
        <authorList>
            <person name="Haridas S."/>
            <person name="Albert R."/>
            <person name="Binder M."/>
            <person name="Bloem J."/>
            <person name="Labutti K."/>
            <person name="Salamov A."/>
            <person name="Andreopoulos B."/>
            <person name="Baker S."/>
            <person name="Barry K."/>
            <person name="Bills G."/>
            <person name="Bluhm B."/>
            <person name="Cannon C."/>
            <person name="Castanera R."/>
            <person name="Culley D."/>
            <person name="Daum C."/>
            <person name="Ezra D."/>
            <person name="Gonzalez J."/>
            <person name="Henrissat B."/>
            <person name="Kuo A."/>
            <person name="Liang C."/>
            <person name="Lipzen A."/>
            <person name="Lutzoni F."/>
            <person name="Magnuson J."/>
            <person name="Mondo S."/>
            <person name="Nolan M."/>
            <person name="Ohm R."/>
            <person name="Pangilinan J."/>
            <person name="Park H.-J."/>
            <person name="Ramirez L."/>
            <person name="Alfaro M."/>
            <person name="Sun H."/>
            <person name="Tritt A."/>
            <person name="Yoshinaga Y."/>
            <person name="Zwiers L.-H."/>
            <person name="Turgeon B."/>
            <person name="Goodwin S."/>
            <person name="Spatafora J."/>
            <person name="Crous P."/>
            <person name="Grigoriev I."/>
        </authorList>
    </citation>
    <scope>NUCLEOTIDE SEQUENCE</scope>
    <source>
        <strain evidence="4">CBS 133067</strain>
    </source>
</reference>
<comment type="caution">
    <text evidence="4">The sequence shown here is derived from an EMBL/GenBank/DDBJ whole genome shotgun (WGS) entry which is preliminary data.</text>
</comment>
<keyword evidence="2" id="KW-1133">Transmembrane helix</keyword>
<feature type="region of interest" description="Disordered" evidence="1">
    <location>
        <begin position="1"/>
        <end position="22"/>
    </location>
</feature>
<dbReference type="SUPFAM" id="SSF54106">
    <property type="entry name" value="LysM domain"/>
    <property type="match status" value="1"/>
</dbReference>
<evidence type="ECO:0000256" key="2">
    <source>
        <dbReference type="SAM" id="Phobius"/>
    </source>
</evidence>
<dbReference type="InterPro" id="IPR018392">
    <property type="entry name" value="LysM"/>
</dbReference>
<dbReference type="InterPro" id="IPR036779">
    <property type="entry name" value="LysM_dom_sf"/>
</dbReference>
<proteinExistence type="predicted"/>
<feature type="transmembrane region" description="Helical" evidence="2">
    <location>
        <begin position="99"/>
        <end position="118"/>
    </location>
</feature>
<feature type="compositionally biased region" description="Basic and acidic residues" evidence="1">
    <location>
        <begin position="12"/>
        <end position="22"/>
    </location>
</feature>
<name>A0A9P4M9D6_9PEZI</name>
<accession>A0A9P4M9D6</accession>
<evidence type="ECO:0000313" key="5">
    <source>
        <dbReference type="Proteomes" id="UP000799772"/>
    </source>
</evidence>
<dbReference type="CDD" id="cd00118">
    <property type="entry name" value="LysM"/>
    <property type="match status" value="1"/>
</dbReference>
<protein>
    <recommendedName>
        <fullName evidence="3">LysM domain-containing protein</fullName>
    </recommendedName>
</protein>
<dbReference type="Gene3D" id="3.10.350.10">
    <property type="entry name" value="LysM domain"/>
    <property type="match status" value="1"/>
</dbReference>
<sequence length="183" mass="20839">MSSFSQYDTDEERLPESLERVGYDADTERYTYRDTNDGSLWQGPEGARYGRLERISGAIDVNTPEYHSSDQVRPSFSIFQIPSHADQTIERGSRQSWRYMMPFLLLIFLFLLGVWKVIGPSSSKPSAIQCGEAERAYEVRAGDTCWALSEKYDFKLDDLKKSNPKMDCDSLLAGEQICLPPTV</sequence>
<dbReference type="EMBL" id="ML978125">
    <property type="protein sequence ID" value="KAF2099252.1"/>
    <property type="molecule type" value="Genomic_DNA"/>
</dbReference>
<dbReference type="Pfam" id="PF01476">
    <property type="entry name" value="LysM"/>
    <property type="match status" value="1"/>
</dbReference>